<comment type="caution">
    <text evidence="2">The sequence shown here is derived from an EMBL/GenBank/DDBJ whole genome shotgun (WGS) entry which is preliminary data.</text>
</comment>
<dbReference type="Proteomes" id="UP000679008">
    <property type="component" value="Unassembled WGS sequence"/>
</dbReference>
<keyword evidence="1" id="KW-1133">Transmembrane helix</keyword>
<gene>
    <name evidence="2" type="ORF">KBJ98_15035</name>
</gene>
<accession>A0ABS5D7V1</accession>
<feature type="transmembrane region" description="Helical" evidence="1">
    <location>
        <begin position="6"/>
        <end position="23"/>
    </location>
</feature>
<sequence length="75" mass="8906">MTKIIFLFFIITVIGVYFYFGFYQDYKRNPKEYIRTIIGMPLGIFANTVGWKNLDAKLKKWANLEEEQKTNSKSI</sequence>
<dbReference type="RefSeq" id="WP_210791892.1">
    <property type="nucleotide sequence ID" value="NZ_JAGPXB010000025.1"/>
</dbReference>
<keyword evidence="1" id="KW-0812">Transmembrane</keyword>
<keyword evidence="3" id="KW-1185">Reference proteome</keyword>
<evidence type="ECO:0000313" key="3">
    <source>
        <dbReference type="Proteomes" id="UP000679008"/>
    </source>
</evidence>
<keyword evidence="1" id="KW-0472">Membrane</keyword>
<evidence type="ECO:0000313" key="2">
    <source>
        <dbReference type="EMBL" id="MBQ0910025.1"/>
    </source>
</evidence>
<reference evidence="2 3" key="1">
    <citation type="submission" date="2021-04" db="EMBL/GenBank/DDBJ databases">
        <title>Description of novel Flavobacterium sp. F-328.</title>
        <authorList>
            <person name="Saticioglu I.B."/>
        </authorList>
    </citation>
    <scope>NUCLEOTIDE SEQUENCE [LARGE SCALE GENOMIC DNA]</scope>
    <source>
        <strain evidence="2 3">F-328</strain>
    </source>
</reference>
<evidence type="ECO:0000256" key="1">
    <source>
        <dbReference type="SAM" id="Phobius"/>
    </source>
</evidence>
<protein>
    <submittedName>
        <fullName evidence="2">Uncharacterized protein</fullName>
    </submittedName>
</protein>
<organism evidence="2 3">
    <name type="scientific">Flavobacterium erciyesense</name>
    <dbReference type="NCBI Taxonomy" id="2825842"/>
    <lineage>
        <taxon>Bacteria</taxon>
        <taxon>Pseudomonadati</taxon>
        <taxon>Bacteroidota</taxon>
        <taxon>Flavobacteriia</taxon>
        <taxon>Flavobacteriales</taxon>
        <taxon>Flavobacteriaceae</taxon>
        <taxon>Flavobacterium</taxon>
    </lineage>
</organism>
<proteinExistence type="predicted"/>
<dbReference type="EMBL" id="JAGPXB010000025">
    <property type="protein sequence ID" value="MBQ0910025.1"/>
    <property type="molecule type" value="Genomic_DNA"/>
</dbReference>
<name>A0ABS5D7V1_9FLAO</name>